<keyword evidence="4" id="KW-1185">Reference proteome</keyword>
<feature type="chain" id="PRO_5038992046" description="Transporter" evidence="2">
    <location>
        <begin position="21"/>
        <end position="327"/>
    </location>
</feature>
<proteinExistence type="inferred from homology"/>
<reference evidence="3 4" key="1">
    <citation type="submission" date="2016-02" db="EMBL/GenBank/DDBJ databases">
        <title>Draft Genome for Tepidibacillus decaturensis nov. sp. Strain Z9, an Anaerobic, Moderately Thermophilic and Heterotrophic Bacterium from Deep Subsurface of the Illinois Basin, USA.</title>
        <authorList>
            <person name="Dong Y."/>
            <person name="Chang J.Y."/>
            <person name="Sanford R."/>
            <person name="Fouke B.W."/>
        </authorList>
    </citation>
    <scope>NUCLEOTIDE SEQUENCE [LARGE SCALE GENOMIC DNA]</scope>
    <source>
        <strain evidence="3 4">Z9</strain>
    </source>
</reference>
<evidence type="ECO:0000313" key="3">
    <source>
        <dbReference type="EMBL" id="KXG44586.1"/>
    </source>
</evidence>
<evidence type="ECO:0000256" key="1">
    <source>
        <dbReference type="ARBA" id="ARBA00006987"/>
    </source>
</evidence>
<sequence length="327" mass="35362">MNHRLLIMLLIFVLSVLVVAGCSTNTTSQGNEGSTSKEAFPTKEIHLVIPFSAGSGADIFARKLAKLAEAELGQKIVAENKPGGSGSIALAYVLSQPADGYTIATHSRTFSFLLGGGEAPFELKDFDAVVRINGESSALMVNTEGQFKSLEDFVNYAKENPGKLKVGGPGTGSFHHMVAMLLMEKAGIEFTWIPYDGGKEAVLDLLGKNVDAVIATASNAKAQIDSGNIAVLANSVSETVSGIPTFKEKGYDIEEILWRGVFVKAGTPDERVKALEEAFSKAIQTQEWADYQKEFEQEDAFMSSSDFNPYLVNEVEKTMQFLQNINK</sequence>
<name>A0A135L6I6_9BACI</name>
<dbReference type="Gene3D" id="3.40.190.10">
    <property type="entry name" value="Periplasmic binding protein-like II"/>
    <property type="match status" value="1"/>
</dbReference>
<dbReference type="RefSeq" id="WP_068726494.1">
    <property type="nucleotide sequence ID" value="NZ_LSKU01000001.1"/>
</dbReference>
<dbReference type="PROSITE" id="PS51257">
    <property type="entry name" value="PROKAR_LIPOPROTEIN"/>
    <property type="match status" value="1"/>
</dbReference>
<dbReference type="OrthoDB" id="8881899at2"/>
<protein>
    <recommendedName>
        <fullName evidence="5">Transporter</fullName>
    </recommendedName>
</protein>
<dbReference type="Pfam" id="PF03401">
    <property type="entry name" value="TctC"/>
    <property type="match status" value="1"/>
</dbReference>
<gene>
    <name evidence="3" type="ORF">U473_11580</name>
</gene>
<accession>A0A135L6I6</accession>
<dbReference type="Proteomes" id="UP000070352">
    <property type="component" value="Unassembled WGS sequence"/>
</dbReference>
<dbReference type="InterPro" id="IPR042100">
    <property type="entry name" value="Bug_dom1"/>
</dbReference>
<dbReference type="PANTHER" id="PTHR42928">
    <property type="entry name" value="TRICARBOXYLATE-BINDING PROTEIN"/>
    <property type="match status" value="1"/>
</dbReference>
<keyword evidence="2" id="KW-0732">Signal</keyword>
<dbReference type="PIRSF" id="PIRSF017082">
    <property type="entry name" value="YflP"/>
    <property type="match status" value="1"/>
</dbReference>
<dbReference type="AlphaFoldDB" id="A0A135L6I6"/>
<dbReference type="STRING" id="1413211.U473_11580"/>
<dbReference type="CDD" id="cd07012">
    <property type="entry name" value="PBP2_Bug_TTT"/>
    <property type="match status" value="1"/>
</dbReference>
<comment type="similarity">
    <text evidence="1">Belongs to the UPF0065 (bug) family.</text>
</comment>
<dbReference type="EMBL" id="LSKU01000001">
    <property type="protein sequence ID" value="KXG44586.1"/>
    <property type="molecule type" value="Genomic_DNA"/>
</dbReference>
<dbReference type="SUPFAM" id="SSF53850">
    <property type="entry name" value="Periplasmic binding protein-like II"/>
    <property type="match status" value="1"/>
</dbReference>
<dbReference type="Gene3D" id="3.40.190.150">
    <property type="entry name" value="Bordetella uptake gene, domain 1"/>
    <property type="match status" value="1"/>
</dbReference>
<comment type="caution">
    <text evidence="3">The sequence shown here is derived from an EMBL/GenBank/DDBJ whole genome shotgun (WGS) entry which is preliminary data.</text>
</comment>
<evidence type="ECO:0000313" key="4">
    <source>
        <dbReference type="Proteomes" id="UP000070352"/>
    </source>
</evidence>
<dbReference type="InterPro" id="IPR005064">
    <property type="entry name" value="BUG"/>
</dbReference>
<evidence type="ECO:0008006" key="5">
    <source>
        <dbReference type="Google" id="ProtNLM"/>
    </source>
</evidence>
<dbReference type="PANTHER" id="PTHR42928:SF5">
    <property type="entry name" value="BLR1237 PROTEIN"/>
    <property type="match status" value="1"/>
</dbReference>
<evidence type="ECO:0000256" key="2">
    <source>
        <dbReference type="SAM" id="SignalP"/>
    </source>
</evidence>
<feature type="signal peptide" evidence="2">
    <location>
        <begin position="1"/>
        <end position="20"/>
    </location>
</feature>
<organism evidence="3 4">
    <name type="scientific">Tepidibacillus decaturensis</name>
    <dbReference type="NCBI Taxonomy" id="1413211"/>
    <lineage>
        <taxon>Bacteria</taxon>
        <taxon>Bacillati</taxon>
        <taxon>Bacillota</taxon>
        <taxon>Bacilli</taxon>
        <taxon>Bacillales</taxon>
        <taxon>Bacillaceae</taxon>
        <taxon>Tepidibacillus</taxon>
    </lineage>
</organism>